<dbReference type="RefSeq" id="WP_103238489.1">
    <property type="nucleotide sequence ID" value="NZ_JANJZD010000004.1"/>
</dbReference>
<keyword evidence="2" id="KW-1185">Reference proteome</keyword>
<sequence length="74" mass="8209">MDVKEQITKAVDKITRDKGLQEQFRREPVKALESVLGVDLPDDIIDQVVQGVKAKLTADKVSDSVDALKGFLKK</sequence>
<proteinExistence type="predicted"/>
<reference evidence="1 2" key="1">
    <citation type="submission" date="2018-01" db="EMBL/GenBank/DDBJ databases">
        <authorList>
            <person name="Gaut B.S."/>
            <person name="Morton B.R."/>
            <person name="Clegg M.T."/>
            <person name="Duvall M.R."/>
        </authorList>
    </citation>
    <scope>NUCLEOTIDE SEQUENCE [LARGE SCALE GENOMIC DNA]</scope>
    <source>
        <strain evidence="1">GP69</strain>
    </source>
</reference>
<gene>
    <name evidence="1" type="ORF">AMURIS_00982</name>
</gene>
<dbReference type="AlphaFoldDB" id="A0A2K4ZCT5"/>
<evidence type="ECO:0000313" key="2">
    <source>
        <dbReference type="Proteomes" id="UP000236311"/>
    </source>
</evidence>
<dbReference type="OrthoDB" id="1862100at2"/>
<dbReference type="EMBL" id="OFSM01000004">
    <property type="protein sequence ID" value="SOY28275.1"/>
    <property type="molecule type" value="Genomic_DNA"/>
</dbReference>
<protein>
    <submittedName>
        <fullName evidence="1">Uncharacterized protein</fullName>
    </submittedName>
</protein>
<name>A0A2K4ZCT5_9FIRM</name>
<evidence type="ECO:0000313" key="1">
    <source>
        <dbReference type="EMBL" id="SOY28275.1"/>
    </source>
</evidence>
<dbReference type="Proteomes" id="UP000236311">
    <property type="component" value="Unassembled WGS sequence"/>
</dbReference>
<accession>A0A2K4ZCT5</accession>
<organism evidence="1 2">
    <name type="scientific">Acetatifactor muris</name>
    <dbReference type="NCBI Taxonomy" id="879566"/>
    <lineage>
        <taxon>Bacteria</taxon>
        <taxon>Bacillati</taxon>
        <taxon>Bacillota</taxon>
        <taxon>Clostridia</taxon>
        <taxon>Lachnospirales</taxon>
        <taxon>Lachnospiraceae</taxon>
        <taxon>Acetatifactor</taxon>
    </lineage>
</organism>